<sequence length="146" mass="16285">MGIPEARVTQTVDSVPTNACRSKLRSSDHGNSKSLTGSLHNTATTTTTTTTTTNHYHYHHPPHHHHHHHHYNHDRDIVSITPAKQATAASHNRSVFPLMTRDCSSCDLRSVPGTQQHSKETPDQCQDGQLRFPVTKRGQKNSQMLA</sequence>
<proteinExistence type="predicted"/>
<feature type="region of interest" description="Disordered" evidence="1">
    <location>
        <begin position="111"/>
        <end position="146"/>
    </location>
</feature>
<dbReference type="EMBL" id="KN294005">
    <property type="protein sequence ID" value="KGQ01257.1"/>
    <property type="molecule type" value="Genomic_DNA"/>
</dbReference>
<evidence type="ECO:0000313" key="3">
    <source>
        <dbReference type="Proteomes" id="UP000002059"/>
    </source>
</evidence>
<dbReference type="GeneID" id="26970819"/>
<dbReference type="RefSeq" id="XP_015702798.1">
    <property type="nucleotide sequence ID" value="XM_015847573.1"/>
</dbReference>
<feature type="compositionally biased region" description="Polar residues" evidence="1">
    <location>
        <begin position="8"/>
        <end position="20"/>
    </location>
</feature>
<protein>
    <submittedName>
        <fullName evidence="2">Uncharacterized protein</fullName>
    </submittedName>
</protein>
<name>A0A0A2V4I3_PARBA</name>
<dbReference type="VEuPathDB" id="FungiDB:PAAG_12028"/>
<keyword evidence="3" id="KW-1185">Reference proteome</keyword>
<evidence type="ECO:0000256" key="1">
    <source>
        <dbReference type="SAM" id="MobiDB-lite"/>
    </source>
</evidence>
<dbReference type="HOGENOM" id="CLU_1778033_0_0_1"/>
<evidence type="ECO:0000313" key="2">
    <source>
        <dbReference type="EMBL" id="KGQ01257.1"/>
    </source>
</evidence>
<reference evidence="2 3" key="1">
    <citation type="journal article" date="2011" name="PLoS Genet.">
        <title>Comparative genomic analysis of human fungal pathogens causing paracoccidioidomycosis.</title>
        <authorList>
            <person name="Desjardins C.A."/>
            <person name="Champion M.D."/>
            <person name="Holder J.W."/>
            <person name="Muszewska A."/>
            <person name="Goldberg J."/>
            <person name="Bailao A.M."/>
            <person name="Brigido M.M."/>
            <person name="Ferreira M.E."/>
            <person name="Garcia A.M."/>
            <person name="Grynberg M."/>
            <person name="Gujja S."/>
            <person name="Heiman D.I."/>
            <person name="Henn M.R."/>
            <person name="Kodira C.D."/>
            <person name="Leon-Narvaez H."/>
            <person name="Longo L.V."/>
            <person name="Ma L.J."/>
            <person name="Malavazi I."/>
            <person name="Matsuo A.L."/>
            <person name="Morais F.V."/>
            <person name="Pereira M."/>
            <person name="Rodriguez-Brito S."/>
            <person name="Sakthikumar S."/>
            <person name="Salem-Izacc S.M."/>
            <person name="Sykes S.M."/>
            <person name="Teixeira M.M."/>
            <person name="Vallejo M.C."/>
            <person name="Walter M.E."/>
            <person name="Yandava C."/>
            <person name="Young S."/>
            <person name="Zeng Q."/>
            <person name="Zucker J."/>
            <person name="Felipe M.S."/>
            <person name="Goldman G.H."/>
            <person name="Haas B.J."/>
            <person name="McEwen J.G."/>
            <person name="Nino-Vega G."/>
            <person name="Puccia R."/>
            <person name="San-Blas G."/>
            <person name="Soares C.M."/>
            <person name="Birren B.W."/>
            <person name="Cuomo C.A."/>
        </authorList>
    </citation>
    <scope>NUCLEOTIDE SEQUENCE [LARGE SCALE GENOMIC DNA]</scope>
    <source>
        <strain evidence="3">ATCC MYA-826 / Pb01</strain>
    </source>
</reference>
<dbReference type="AlphaFoldDB" id="A0A0A2V4I3"/>
<feature type="compositionally biased region" description="Low complexity" evidence="1">
    <location>
        <begin position="40"/>
        <end position="54"/>
    </location>
</feature>
<feature type="region of interest" description="Disordered" evidence="1">
    <location>
        <begin position="1"/>
        <end position="54"/>
    </location>
</feature>
<gene>
    <name evidence="2" type="ORF">PAAG_12028</name>
</gene>
<dbReference type="Proteomes" id="UP000002059">
    <property type="component" value="Partially assembled WGS sequence"/>
</dbReference>
<dbReference type="KEGG" id="pbl:PAAG_12028"/>
<accession>A0A0A2V4I3</accession>
<organism evidence="2 3">
    <name type="scientific">Paracoccidioides lutzii (strain ATCC MYA-826 / Pb01)</name>
    <name type="common">Paracoccidioides brasiliensis</name>
    <dbReference type="NCBI Taxonomy" id="502779"/>
    <lineage>
        <taxon>Eukaryota</taxon>
        <taxon>Fungi</taxon>
        <taxon>Dikarya</taxon>
        <taxon>Ascomycota</taxon>
        <taxon>Pezizomycotina</taxon>
        <taxon>Eurotiomycetes</taxon>
        <taxon>Eurotiomycetidae</taxon>
        <taxon>Onygenales</taxon>
        <taxon>Ajellomycetaceae</taxon>
        <taxon>Paracoccidioides</taxon>
    </lineage>
</organism>